<gene>
    <name evidence="7" type="ORF">JOB18_014536</name>
</gene>
<feature type="region of interest" description="Disordered" evidence="5">
    <location>
        <begin position="115"/>
        <end position="303"/>
    </location>
</feature>
<feature type="compositionally biased region" description="Low complexity" evidence="5">
    <location>
        <begin position="13"/>
        <end position="23"/>
    </location>
</feature>
<feature type="compositionally biased region" description="Polar residues" evidence="5">
    <location>
        <begin position="130"/>
        <end position="139"/>
    </location>
</feature>
<feature type="region of interest" description="Disordered" evidence="5">
    <location>
        <begin position="43"/>
        <end position="64"/>
    </location>
</feature>
<evidence type="ECO:0000313" key="8">
    <source>
        <dbReference type="Proteomes" id="UP000693946"/>
    </source>
</evidence>
<dbReference type="PANTHER" id="PTHR24206">
    <property type="entry name" value="OS06G0237300 PROTEIN"/>
    <property type="match status" value="1"/>
</dbReference>
<feature type="compositionally biased region" description="Basic and acidic residues" evidence="5">
    <location>
        <begin position="572"/>
        <end position="590"/>
    </location>
</feature>
<feature type="compositionally biased region" description="Basic and acidic residues" evidence="5">
    <location>
        <begin position="621"/>
        <end position="660"/>
    </location>
</feature>
<keyword evidence="3 4" id="KW-0440">LIM domain</keyword>
<feature type="compositionally biased region" description="Acidic residues" evidence="5">
    <location>
        <begin position="723"/>
        <end position="738"/>
    </location>
</feature>
<feature type="compositionally biased region" description="Basic and acidic residues" evidence="5">
    <location>
        <begin position="263"/>
        <end position="272"/>
    </location>
</feature>
<feature type="domain" description="LIM zinc-binding" evidence="6">
    <location>
        <begin position="359"/>
        <end position="419"/>
    </location>
</feature>
<evidence type="ECO:0000256" key="3">
    <source>
        <dbReference type="ARBA" id="ARBA00023038"/>
    </source>
</evidence>
<feature type="compositionally biased region" description="Basic and acidic residues" evidence="5">
    <location>
        <begin position="426"/>
        <end position="442"/>
    </location>
</feature>
<dbReference type="AlphaFoldDB" id="A0AAV6QLY1"/>
<dbReference type="PROSITE" id="PS00478">
    <property type="entry name" value="LIM_DOMAIN_1"/>
    <property type="match status" value="1"/>
</dbReference>
<feature type="compositionally biased region" description="Basic and acidic residues" evidence="5">
    <location>
        <begin position="144"/>
        <end position="156"/>
    </location>
</feature>
<dbReference type="SMART" id="SM00132">
    <property type="entry name" value="LIM"/>
    <property type="match status" value="1"/>
</dbReference>
<proteinExistence type="predicted"/>
<dbReference type="GO" id="GO:0046872">
    <property type="term" value="F:metal ion binding"/>
    <property type="evidence" value="ECO:0007669"/>
    <property type="project" value="UniProtKB-KW"/>
</dbReference>
<feature type="compositionally biased region" description="Basic and acidic residues" evidence="5">
    <location>
        <begin position="218"/>
        <end position="241"/>
    </location>
</feature>
<organism evidence="7 8">
    <name type="scientific">Solea senegalensis</name>
    <name type="common">Senegalese sole</name>
    <dbReference type="NCBI Taxonomy" id="28829"/>
    <lineage>
        <taxon>Eukaryota</taxon>
        <taxon>Metazoa</taxon>
        <taxon>Chordata</taxon>
        <taxon>Craniata</taxon>
        <taxon>Vertebrata</taxon>
        <taxon>Euteleostomi</taxon>
        <taxon>Actinopterygii</taxon>
        <taxon>Neopterygii</taxon>
        <taxon>Teleostei</taxon>
        <taxon>Neoteleostei</taxon>
        <taxon>Acanthomorphata</taxon>
        <taxon>Carangaria</taxon>
        <taxon>Pleuronectiformes</taxon>
        <taxon>Pleuronectoidei</taxon>
        <taxon>Soleidae</taxon>
        <taxon>Solea</taxon>
    </lineage>
</organism>
<accession>A0AAV6QLY1</accession>
<evidence type="ECO:0000256" key="4">
    <source>
        <dbReference type="PROSITE-ProRule" id="PRU00125"/>
    </source>
</evidence>
<feature type="compositionally biased region" description="Low complexity" evidence="5">
    <location>
        <begin position="682"/>
        <end position="705"/>
    </location>
</feature>
<evidence type="ECO:0000256" key="5">
    <source>
        <dbReference type="SAM" id="MobiDB-lite"/>
    </source>
</evidence>
<evidence type="ECO:0000259" key="6">
    <source>
        <dbReference type="PROSITE" id="PS50023"/>
    </source>
</evidence>
<feature type="compositionally biased region" description="Basic and acidic residues" evidence="5">
    <location>
        <begin position="512"/>
        <end position="522"/>
    </location>
</feature>
<feature type="region of interest" description="Disordered" evidence="5">
    <location>
        <begin position="1"/>
        <end position="24"/>
    </location>
</feature>
<keyword evidence="2 4" id="KW-0862">Zinc</keyword>
<dbReference type="InterPro" id="IPR028740">
    <property type="entry name" value="EPLIN_Lim_dom"/>
</dbReference>
<evidence type="ECO:0000313" key="7">
    <source>
        <dbReference type="EMBL" id="KAG7493690.1"/>
    </source>
</evidence>
<comment type="caution">
    <text evidence="7">The sequence shown here is derived from an EMBL/GenBank/DDBJ whole genome shotgun (WGS) entry which is preliminary data.</text>
</comment>
<dbReference type="FunFam" id="2.10.110.10:FF:000002">
    <property type="entry name" value="LIM domain and actin-binding 1"/>
    <property type="match status" value="1"/>
</dbReference>
<dbReference type="Proteomes" id="UP000693946">
    <property type="component" value="Linkage Group LG4"/>
</dbReference>
<name>A0AAV6QLY1_SOLSE</name>
<feature type="region of interest" description="Disordered" evidence="5">
    <location>
        <begin position="315"/>
        <end position="350"/>
    </location>
</feature>
<evidence type="ECO:0000256" key="2">
    <source>
        <dbReference type="ARBA" id="ARBA00022833"/>
    </source>
</evidence>
<feature type="compositionally biased region" description="Polar residues" evidence="5">
    <location>
        <begin position="501"/>
        <end position="511"/>
    </location>
</feature>
<sequence length="755" mass="83546">MGEFWWTLRKRSTSTTPAPTRTEAVYKQPGPTIHRRAVAQCQQQPVSGVSPGFHRKSESTEVRTGAQVAAEMESGPFSRRSWATQSLRVTAKELSLVSGRGKTTAIAERFSKYQKAAEVSSADKKKGESKTASLRSGNLSALKKRWEQAQNREDKTSPSGPPASDSGSHRRPPALTRLPSIREKPPPVKSPGLLTTQGGPESTASRVQTSTAAPQASKSEELNGMDRDEVTNGKIPEKLEEQVPTSPRAYYEKPSVPLNNLKMRFERGEDATGKGGRTMLRSTSSDDMDQQKGPSVSDRVLESSSLREKMAKYQAAVSKQGDEASKAPAPHKHTPTPECNGESNESSKASRKFCPPARETCVACSKTVYPLERLMAQQHVYHKSCFKCTFCNTRLSLGTFASLHGNVYCKPHFSQLFKTKGNYDEGFGHRPHKEQWEPRVNGEEEEEEGAGEEVAKPKERAQPQLQVMRSTEDTSDTEPTPDVEPSSQLKVTDVAALLETRAQTRATSTEKQSTEKPAETRRLRIAWPPPAGEGHAVKGPLSPLTEEVASIRPGRAKWPPDDEEASSFQSSERVELKSLRRSHSLKERSRPFTLVAKSNPAPSLGPRERRRPLKSLLDWRASFEEKNPSDKEKKPEEQQEKKKEHVMPSKDAAHERKSVSEDEATVSKQQEDGDEQEHKESVAAAAAAAEDASLRSSSSPDLSPSSSPPLQPKQNRASQDVGFWEEEKEGSDNEEPSAEDIIKRNRYYDEEDSDS</sequence>
<evidence type="ECO:0000256" key="1">
    <source>
        <dbReference type="ARBA" id="ARBA00022723"/>
    </source>
</evidence>
<keyword evidence="8" id="KW-1185">Reference proteome</keyword>
<dbReference type="EMBL" id="JAGKHQ010000016">
    <property type="protein sequence ID" value="KAG7493690.1"/>
    <property type="molecule type" value="Genomic_DNA"/>
</dbReference>
<feature type="compositionally biased region" description="Polar residues" evidence="5">
    <location>
        <begin position="193"/>
        <end position="217"/>
    </location>
</feature>
<reference evidence="7 8" key="1">
    <citation type="journal article" date="2021" name="Sci. Rep.">
        <title>Chromosome anchoring in Senegalese sole (Solea senegalensis) reveals sex-associated markers and genome rearrangements in flatfish.</title>
        <authorList>
            <person name="Guerrero-Cozar I."/>
            <person name="Gomez-Garrido J."/>
            <person name="Berbel C."/>
            <person name="Martinez-Blanch J.F."/>
            <person name="Alioto T."/>
            <person name="Claros M.G."/>
            <person name="Gagnaire P.A."/>
            <person name="Manchado M."/>
        </authorList>
    </citation>
    <scope>NUCLEOTIDE SEQUENCE [LARGE SCALE GENOMIC DNA]</scope>
    <source>
        <strain evidence="7">Sse05_10M</strain>
    </source>
</reference>
<keyword evidence="1 4" id="KW-0479">Metal-binding</keyword>
<protein>
    <submittedName>
        <fullName evidence="7">LIM domain and actin-binding protein 1-like isoform X1</fullName>
    </submittedName>
</protein>
<feature type="region of interest" description="Disordered" evidence="5">
    <location>
        <begin position="426"/>
        <end position="755"/>
    </location>
</feature>
<dbReference type="CDD" id="cd09485">
    <property type="entry name" value="LIM_Eplin_alpha_beta"/>
    <property type="match status" value="1"/>
</dbReference>
<dbReference type="InterPro" id="IPR001781">
    <property type="entry name" value="Znf_LIM"/>
</dbReference>
<dbReference type="PROSITE" id="PS50023">
    <property type="entry name" value="LIM_DOMAIN_2"/>
    <property type="match status" value="1"/>
</dbReference>
<dbReference type="Pfam" id="PF00412">
    <property type="entry name" value="LIM"/>
    <property type="match status" value="1"/>
</dbReference>